<reference evidence="2 3" key="1">
    <citation type="submission" date="2021-06" db="EMBL/GenBank/DDBJ databases">
        <authorList>
            <person name="Palmer J.M."/>
        </authorList>
    </citation>
    <scope>NUCLEOTIDE SEQUENCE [LARGE SCALE GENOMIC DNA]</scope>
    <source>
        <strain evidence="2 3">GA_2019</strain>
        <tissue evidence="2">Muscle</tissue>
    </source>
</reference>
<accession>A0ABV0MKQ1</accession>
<gene>
    <name evidence="2" type="ORF">GOODEAATRI_025504</name>
</gene>
<dbReference type="EMBL" id="JAHRIO010003007">
    <property type="protein sequence ID" value="MEQ2159679.1"/>
    <property type="molecule type" value="Genomic_DNA"/>
</dbReference>
<evidence type="ECO:0000256" key="1">
    <source>
        <dbReference type="SAM" id="MobiDB-lite"/>
    </source>
</evidence>
<name>A0ABV0MKQ1_9TELE</name>
<organism evidence="2 3">
    <name type="scientific">Goodea atripinnis</name>
    <dbReference type="NCBI Taxonomy" id="208336"/>
    <lineage>
        <taxon>Eukaryota</taxon>
        <taxon>Metazoa</taxon>
        <taxon>Chordata</taxon>
        <taxon>Craniata</taxon>
        <taxon>Vertebrata</taxon>
        <taxon>Euteleostomi</taxon>
        <taxon>Actinopterygii</taxon>
        <taxon>Neopterygii</taxon>
        <taxon>Teleostei</taxon>
        <taxon>Neoteleostei</taxon>
        <taxon>Acanthomorphata</taxon>
        <taxon>Ovalentaria</taxon>
        <taxon>Atherinomorphae</taxon>
        <taxon>Cyprinodontiformes</taxon>
        <taxon>Goodeidae</taxon>
        <taxon>Goodea</taxon>
    </lineage>
</organism>
<dbReference type="Proteomes" id="UP001476798">
    <property type="component" value="Unassembled WGS sequence"/>
</dbReference>
<comment type="caution">
    <text evidence="2">The sequence shown here is derived from an EMBL/GenBank/DDBJ whole genome shotgun (WGS) entry which is preliminary data.</text>
</comment>
<evidence type="ECO:0000313" key="3">
    <source>
        <dbReference type="Proteomes" id="UP001476798"/>
    </source>
</evidence>
<protein>
    <submittedName>
        <fullName evidence="2">Uncharacterized protein</fullName>
    </submittedName>
</protein>
<feature type="compositionally biased region" description="Polar residues" evidence="1">
    <location>
        <begin position="1"/>
        <end position="15"/>
    </location>
</feature>
<feature type="region of interest" description="Disordered" evidence="1">
    <location>
        <begin position="1"/>
        <end position="45"/>
    </location>
</feature>
<keyword evidence="3" id="KW-1185">Reference proteome</keyword>
<evidence type="ECO:0000313" key="2">
    <source>
        <dbReference type="EMBL" id="MEQ2159679.1"/>
    </source>
</evidence>
<sequence>MTSKTGSQSHGTLVQQAPPAVKAEKRPTPHGVHIANEAHRRKTASDPALDYKVGCKYKYMNYILTKMIYGVHRLRSGRTSGPCIERLRPSMWLSPGSSLSHGDPCCMSSPSLYPISCLPTFKDI</sequence>
<proteinExistence type="predicted"/>